<comment type="caution">
    <text evidence="2">The sequence shown here is derived from an EMBL/GenBank/DDBJ whole genome shotgun (WGS) entry which is preliminary data.</text>
</comment>
<dbReference type="EMBL" id="LZLC01000160">
    <property type="protein sequence ID" value="OBJ40290.1"/>
    <property type="molecule type" value="Genomic_DNA"/>
</dbReference>
<evidence type="ECO:0000256" key="1">
    <source>
        <dbReference type="SAM" id="MobiDB-lite"/>
    </source>
</evidence>
<accession>A0A1A3GWT9</accession>
<proteinExistence type="predicted"/>
<reference evidence="2 3" key="1">
    <citation type="submission" date="2016-06" db="EMBL/GenBank/DDBJ databases">
        <authorList>
            <person name="Kjaerup R.B."/>
            <person name="Dalgaard T.S."/>
            <person name="Juul-Madsen H.R."/>
        </authorList>
    </citation>
    <scope>NUCLEOTIDE SEQUENCE [LARGE SCALE GENOMIC DNA]</scope>
    <source>
        <strain evidence="2 3">1127319.6</strain>
    </source>
</reference>
<organism evidence="2 3">
    <name type="scientific">Mycolicibacterium mucogenicum</name>
    <name type="common">Mycobacterium mucogenicum</name>
    <dbReference type="NCBI Taxonomy" id="56689"/>
    <lineage>
        <taxon>Bacteria</taxon>
        <taxon>Bacillati</taxon>
        <taxon>Actinomycetota</taxon>
        <taxon>Actinomycetes</taxon>
        <taxon>Mycobacteriales</taxon>
        <taxon>Mycobacteriaceae</taxon>
        <taxon>Mycolicibacterium</taxon>
    </lineage>
</organism>
<evidence type="ECO:0000313" key="3">
    <source>
        <dbReference type="Proteomes" id="UP000093898"/>
    </source>
</evidence>
<sequence>MTEDEMALLGELVDKASWNTPRQRNPDGDPKIRHQNRVQVGRSLLLLANSAGFDVTSRCSLTN</sequence>
<evidence type="ECO:0000313" key="2">
    <source>
        <dbReference type="EMBL" id="OBJ40290.1"/>
    </source>
</evidence>
<protein>
    <submittedName>
        <fullName evidence="2">Uncharacterized protein</fullName>
    </submittedName>
</protein>
<dbReference type="Proteomes" id="UP000093898">
    <property type="component" value="Unassembled WGS sequence"/>
</dbReference>
<name>A0A1A3GWT9_MYCMU</name>
<feature type="region of interest" description="Disordered" evidence="1">
    <location>
        <begin position="11"/>
        <end position="33"/>
    </location>
</feature>
<gene>
    <name evidence="2" type="ORF">A5630_25400</name>
</gene>
<dbReference type="RefSeq" id="WP_064982470.1">
    <property type="nucleotide sequence ID" value="NZ_LZLC01000160.1"/>
</dbReference>
<dbReference type="AlphaFoldDB" id="A0A1A3GWT9"/>